<name>A0AAD4MNQ7_9BILA</name>
<keyword evidence="3" id="KW-1185">Reference proteome</keyword>
<accession>A0AAD4MNQ7</accession>
<evidence type="ECO:0000313" key="3">
    <source>
        <dbReference type="Proteomes" id="UP001201812"/>
    </source>
</evidence>
<gene>
    <name evidence="2" type="ORF">DdX_19106</name>
</gene>
<feature type="transmembrane region" description="Helical" evidence="1">
    <location>
        <begin position="68"/>
        <end position="87"/>
    </location>
</feature>
<reference evidence="2" key="1">
    <citation type="submission" date="2022-01" db="EMBL/GenBank/DDBJ databases">
        <title>Genome Sequence Resource for Two Populations of Ditylenchus destructor, the Migratory Endoparasitic Phytonematode.</title>
        <authorList>
            <person name="Zhang H."/>
            <person name="Lin R."/>
            <person name="Xie B."/>
        </authorList>
    </citation>
    <scope>NUCLEOTIDE SEQUENCE</scope>
    <source>
        <strain evidence="2">BazhouSP</strain>
    </source>
</reference>
<feature type="transmembrane region" description="Helical" evidence="1">
    <location>
        <begin position="123"/>
        <end position="146"/>
    </location>
</feature>
<sequence length="147" mass="15566">MNAPKARRSTLVHSGRYGQIAHHLAITFLAPPCSSRLIRHSSSLDESCKMTYHSPGTERTGESSRADMIRSMSALVILLSLVQPAAAPLSVDAAWWCVAACYAGYAGCVGFATALLSPPTLAFISTLCLVPVNLCLLSCPAITVAFN</sequence>
<proteinExistence type="predicted"/>
<dbReference type="EMBL" id="JAKKPZ010000335">
    <property type="protein sequence ID" value="KAI1696316.1"/>
    <property type="molecule type" value="Genomic_DNA"/>
</dbReference>
<protein>
    <submittedName>
        <fullName evidence="2">Uncharacterized protein</fullName>
    </submittedName>
</protein>
<feature type="transmembrane region" description="Helical" evidence="1">
    <location>
        <begin position="93"/>
        <end position="116"/>
    </location>
</feature>
<evidence type="ECO:0000256" key="1">
    <source>
        <dbReference type="SAM" id="Phobius"/>
    </source>
</evidence>
<evidence type="ECO:0000313" key="2">
    <source>
        <dbReference type="EMBL" id="KAI1696316.1"/>
    </source>
</evidence>
<dbReference type="Proteomes" id="UP001201812">
    <property type="component" value="Unassembled WGS sequence"/>
</dbReference>
<keyword evidence="1" id="KW-1133">Transmembrane helix</keyword>
<keyword evidence="1" id="KW-0812">Transmembrane</keyword>
<comment type="caution">
    <text evidence="2">The sequence shown here is derived from an EMBL/GenBank/DDBJ whole genome shotgun (WGS) entry which is preliminary data.</text>
</comment>
<dbReference type="AlphaFoldDB" id="A0AAD4MNQ7"/>
<organism evidence="2 3">
    <name type="scientific">Ditylenchus destructor</name>
    <dbReference type="NCBI Taxonomy" id="166010"/>
    <lineage>
        <taxon>Eukaryota</taxon>
        <taxon>Metazoa</taxon>
        <taxon>Ecdysozoa</taxon>
        <taxon>Nematoda</taxon>
        <taxon>Chromadorea</taxon>
        <taxon>Rhabditida</taxon>
        <taxon>Tylenchina</taxon>
        <taxon>Tylenchomorpha</taxon>
        <taxon>Sphaerularioidea</taxon>
        <taxon>Anguinidae</taxon>
        <taxon>Anguininae</taxon>
        <taxon>Ditylenchus</taxon>
    </lineage>
</organism>
<keyword evidence="1" id="KW-0472">Membrane</keyword>